<dbReference type="PROSITE" id="PS51136">
    <property type="entry name" value="WAC"/>
    <property type="match status" value="1"/>
</dbReference>
<evidence type="ECO:0000256" key="8">
    <source>
        <dbReference type="ARBA" id="ARBA00023117"/>
    </source>
</evidence>
<evidence type="ECO:0000259" key="18">
    <source>
        <dbReference type="PROSITE" id="PS50016"/>
    </source>
</evidence>
<dbReference type="InterPro" id="IPR001965">
    <property type="entry name" value="Znf_PHD"/>
</dbReference>
<dbReference type="InterPro" id="IPR036427">
    <property type="entry name" value="Bromodomain-like_sf"/>
</dbReference>
<dbReference type="GO" id="GO:0006355">
    <property type="term" value="P:regulation of DNA-templated transcription"/>
    <property type="evidence" value="ECO:0007669"/>
    <property type="project" value="TreeGrafter"/>
</dbReference>
<evidence type="ECO:0000256" key="13">
    <source>
        <dbReference type="PROSITE-ProRule" id="PRU00146"/>
    </source>
</evidence>
<dbReference type="InterPro" id="IPR019786">
    <property type="entry name" value="Zinc_finger_PHD-type_CS"/>
</dbReference>
<feature type="domain" description="Bromo" evidence="17">
    <location>
        <begin position="1319"/>
        <end position="1389"/>
    </location>
</feature>
<dbReference type="Pfam" id="PF15613">
    <property type="entry name" value="WSD"/>
    <property type="match status" value="1"/>
</dbReference>
<evidence type="ECO:0000256" key="3">
    <source>
        <dbReference type="ARBA" id="ARBA00022723"/>
    </source>
</evidence>
<comment type="subcellular location">
    <subcellularLocation>
        <location evidence="1 14">Nucleus</location>
    </subcellularLocation>
</comment>
<dbReference type="PANTHER" id="PTHR46510">
    <property type="entry name" value="BROMODOMAIN ADJACENT TO ZINC FINGER DOMAIN PROTEIN 1A"/>
    <property type="match status" value="1"/>
</dbReference>
<dbReference type="GO" id="GO:0003677">
    <property type="term" value="F:DNA binding"/>
    <property type="evidence" value="ECO:0007669"/>
    <property type="project" value="TreeGrafter"/>
</dbReference>
<dbReference type="Pfam" id="PF00628">
    <property type="entry name" value="PHD"/>
    <property type="match status" value="1"/>
</dbReference>
<protein>
    <recommendedName>
        <fullName evidence="11">Bromodomain adjacent to zinc finger domain protein 1A</fullName>
    </recommendedName>
</protein>
<dbReference type="SUPFAM" id="SSF57903">
    <property type="entry name" value="FYVE/PHD zinc finger"/>
    <property type="match status" value="2"/>
</dbReference>
<dbReference type="PROSITE" id="PS50827">
    <property type="entry name" value="DDT"/>
    <property type="match status" value="1"/>
</dbReference>
<dbReference type="Gene3D" id="3.30.40.10">
    <property type="entry name" value="Zinc/RING finger domain, C3HC4 (zinc finger)"/>
    <property type="match status" value="2"/>
</dbReference>
<dbReference type="SMART" id="SM00297">
    <property type="entry name" value="BROMO"/>
    <property type="match status" value="1"/>
</dbReference>
<feature type="region of interest" description="Disordered" evidence="16">
    <location>
        <begin position="1097"/>
        <end position="1151"/>
    </location>
</feature>
<evidence type="ECO:0000256" key="6">
    <source>
        <dbReference type="ARBA" id="ARBA00023015"/>
    </source>
</evidence>
<organism evidence="21 22">
    <name type="scientific">Hermetia illucens</name>
    <name type="common">Black soldier fly</name>
    <dbReference type="NCBI Taxonomy" id="343691"/>
    <lineage>
        <taxon>Eukaryota</taxon>
        <taxon>Metazoa</taxon>
        <taxon>Ecdysozoa</taxon>
        <taxon>Arthropoda</taxon>
        <taxon>Hexapoda</taxon>
        <taxon>Insecta</taxon>
        <taxon>Pterygota</taxon>
        <taxon>Neoptera</taxon>
        <taxon>Endopterygota</taxon>
        <taxon>Diptera</taxon>
        <taxon>Brachycera</taxon>
        <taxon>Stratiomyomorpha</taxon>
        <taxon>Stratiomyidae</taxon>
        <taxon>Hermetiinae</taxon>
        <taxon>Hermetia</taxon>
    </lineage>
</organism>
<feature type="compositionally biased region" description="Basic residues" evidence="16">
    <location>
        <begin position="1118"/>
        <end position="1128"/>
    </location>
</feature>
<evidence type="ECO:0000256" key="4">
    <source>
        <dbReference type="ARBA" id="ARBA00022771"/>
    </source>
</evidence>
<dbReference type="GO" id="GO:0045740">
    <property type="term" value="P:positive regulation of DNA replication"/>
    <property type="evidence" value="ECO:0007669"/>
    <property type="project" value="TreeGrafter"/>
</dbReference>
<keyword evidence="2" id="KW-0597">Phosphoprotein</keyword>
<evidence type="ECO:0000256" key="12">
    <source>
        <dbReference type="PROSITE-ProRule" id="PRU00035"/>
    </source>
</evidence>
<feature type="coiled-coil region" evidence="15">
    <location>
        <begin position="548"/>
        <end position="603"/>
    </location>
</feature>
<evidence type="ECO:0000256" key="9">
    <source>
        <dbReference type="ARBA" id="ARBA00023163"/>
    </source>
</evidence>
<evidence type="ECO:0000256" key="15">
    <source>
        <dbReference type="SAM" id="Coils"/>
    </source>
</evidence>
<evidence type="ECO:0000256" key="10">
    <source>
        <dbReference type="ARBA" id="ARBA00023242"/>
    </source>
</evidence>
<keyword evidence="9" id="KW-0804">Transcription</keyword>
<feature type="compositionally biased region" description="Acidic residues" evidence="16">
    <location>
        <begin position="1246"/>
        <end position="1259"/>
    </location>
</feature>
<keyword evidence="7 15" id="KW-0175">Coiled coil</keyword>
<keyword evidence="4 13" id="KW-0863">Zinc-finger</keyword>
<feature type="region of interest" description="Disordered" evidence="16">
    <location>
        <begin position="1240"/>
        <end position="1294"/>
    </location>
</feature>
<dbReference type="GO" id="GO:0008270">
    <property type="term" value="F:zinc ion binding"/>
    <property type="evidence" value="ECO:0007669"/>
    <property type="project" value="UniProtKB-KW"/>
</dbReference>
<dbReference type="PROSITE" id="PS01359">
    <property type="entry name" value="ZF_PHD_1"/>
    <property type="match status" value="2"/>
</dbReference>
<dbReference type="InterPro" id="IPR018501">
    <property type="entry name" value="DDT_dom"/>
</dbReference>
<dbReference type="PROSITE" id="PS50014">
    <property type="entry name" value="BROMODOMAIN_2"/>
    <property type="match status" value="1"/>
</dbReference>
<keyword evidence="8 12" id="KW-0103">Bromodomain</keyword>
<evidence type="ECO:0000313" key="22">
    <source>
        <dbReference type="Proteomes" id="UP000594454"/>
    </source>
</evidence>
<dbReference type="InterPro" id="IPR013083">
    <property type="entry name" value="Znf_RING/FYVE/PHD"/>
</dbReference>
<dbReference type="InterPro" id="IPR019787">
    <property type="entry name" value="Znf_PHD-finger"/>
</dbReference>
<dbReference type="InterPro" id="IPR028941">
    <property type="entry name" value="WHIM2_dom"/>
</dbReference>
<dbReference type="OrthoDB" id="332390at2759"/>
<keyword evidence="5" id="KW-0862">Zinc</keyword>
<dbReference type="Pfam" id="PF00439">
    <property type="entry name" value="Bromodomain"/>
    <property type="match status" value="1"/>
</dbReference>
<gene>
    <name evidence="21" type="ORF">HERILL_LOCUS6918</name>
</gene>
<dbReference type="InterPro" id="IPR001487">
    <property type="entry name" value="Bromodomain"/>
</dbReference>
<dbReference type="InParanoid" id="A0A7R8UN91"/>
<dbReference type="InterPro" id="IPR013136">
    <property type="entry name" value="WSTF_Acf1_Cbp146"/>
</dbReference>
<dbReference type="SMART" id="SM00571">
    <property type="entry name" value="DDT"/>
    <property type="match status" value="1"/>
</dbReference>
<accession>A0A7R8UN91</accession>
<dbReference type="OMA" id="FERQCEE"/>
<evidence type="ECO:0000256" key="2">
    <source>
        <dbReference type="ARBA" id="ARBA00022553"/>
    </source>
</evidence>
<evidence type="ECO:0000313" key="21">
    <source>
        <dbReference type="EMBL" id="CAD7083999.1"/>
    </source>
</evidence>
<keyword evidence="3" id="KW-0479">Metal-binding</keyword>
<dbReference type="Gene3D" id="1.20.920.10">
    <property type="entry name" value="Bromodomain-like"/>
    <property type="match status" value="1"/>
</dbReference>
<dbReference type="PROSITE" id="PS50016">
    <property type="entry name" value="ZF_PHD_2"/>
    <property type="match status" value="2"/>
</dbReference>
<keyword evidence="6" id="KW-0805">Transcription regulation</keyword>
<evidence type="ECO:0000259" key="20">
    <source>
        <dbReference type="PROSITE" id="PS51136"/>
    </source>
</evidence>
<evidence type="ECO:0000256" key="14">
    <source>
        <dbReference type="PROSITE-ProRule" id="PRU00475"/>
    </source>
</evidence>
<dbReference type="InterPro" id="IPR047171">
    <property type="entry name" value="BAZ1A"/>
</dbReference>
<feature type="domain" description="PHD-type" evidence="18">
    <location>
        <begin position="1025"/>
        <end position="1075"/>
    </location>
</feature>
<dbReference type="GO" id="GO:0008623">
    <property type="term" value="C:CHRAC"/>
    <property type="evidence" value="ECO:0007669"/>
    <property type="project" value="TreeGrafter"/>
</dbReference>
<feature type="compositionally biased region" description="Low complexity" evidence="16">
    <location>
        <begin position="1278"/>
        <end position="1294"/>
    </location>
</feature>
<dbReference type="PROSITE" id="PS00633">
    <property type="entry name" value="BROMODOMAIN_1"/>
    <property type="match status" value="1"/>
</dbReference>
<dbReference type="SUPFAM" id="SSF47370">
    <property type="entry name" value="Bromodomain"/>
    <property type="match status" value="1"/>
</dbReference>
<evidence type="ECO:0000259" key="17">
    <source>
        <dbReference type="PROSITE" id="PS50014"/>
    </source>
</evidence>
<dbReference type="GO" id="GO:0000228">
    <property type="term" value="C:nuclear chromosome"/>
    <property type="evidence" value="ECO:0007669"/>
    <property type="project" value="TreeGrafter"/>
</dbReference>
<dbReference type="EMBL" id="LR899011">
    <property type="protein sequence ID" value="CAD7083999.1"/>
    <property type="molecule type" value="Genomic_DNA"/>
</dbReference>
<dbReference type="FunCoup" id="A0A7R8UN91">
    <property type="interactions" value="1357"/>
</dbReference>
<feature type="domain" description="PHD-type" evidence="18">
    <location>
        <begin position="1190"/>
        <end position="1235"/>
    </location>
</feature>
<feature type="coiled-coil region" evidence="15">
    <location>
        <begin position="969"/>
        <end position="996"/>
    </location>
</feature>
<feature type="coiled-coil region" evidence="15">
    <location>
        <begin position="254"/>
        <end position="313"/>
    </location>
</feature>
<feature type="compositionally biased region" description="Basic and acidic residues" evidence="16">
    <location>
        <begin position="1100"/>
        <end position="1117"/>
    </location>
</feature>
<name>A0A7R8UN91_HERIL</name>
<evidence type="ECO:0000256" key="7">
    <source>
        <dbReference type="ARBA" id="ARBA00023054"/>
    </source>
</evidence>
<dbReference type="PRINTS" id="PR00503">
    <property type="entry name" value="BROMODOMAIN"/>
</dbReference>
<dbReference type="Pfam" id="PF02791">
    <property type="entry name" value="DDT"/>
    <property type="match status" value="1"/>
</dbReference>
<dbReference type="SMART" id="SM00249">
    <property type="entry name" value="PHD"/>
    <property type="match status" value="2"/>
</dbReference>
<evidence type="ECO:0000256" key="1">
    <source>
        <dbReference type="ARBA" id="ARBA00004123"/>
    </source>
</evidence>
<evidence type="ECO:0000256" key="11">
    <source>
        <dbReference type="ARBA" id="ARBA00068253"/>
    </source>
</evidence>
<feature type="domain" description="WAC" evidence="20">
    <location>
        <begin position="23"/>
        <end position="129"/>
    </location>
</feature>
<reference evidence="21 22" key="1">
    <citation type="submission" date="2020-11" db="EMBL/GenBank/DDBJ databases">
        <authorList>
            <person name="Wallbank WR R."/>
            <person name="Pardo Diaz C."/>
            <person name="Kozak K."/>
            <person name="Martin S."/>
            <person name="Jiggins C."/>
            <person name="Moest M."/>
            <person name="Warren A I."/>
            <person name="Generalovic N T."/>
            <person name="Byers J.R.P. K."/>
            <person name="Montejo-Kovacevich G."/>
            <person name="Yen C E."/>
        </authorList>
    </citation>
    <scope>NUCLEOTIDE SEQUENCE [LARGE SCALE GENOMIC DNA]</scope>
</reference>
<sequence>MPICTRTGLDKKADPVEQFQDNEKVFFCELTKEIFRNYEDYFQRVMLLNSTIWSCAETGKQNLTYSEALKSERRARKTGENVPEFLKGIALMTVEAQQQRSFVTLTSKVFSFMKERLFKGEEVVATRTKHNYVPCKVVEVIAPKEVPEDGVYDPKTVKYQVQRIQYASETWVNTITQAHRRRNVMTLEMLKSFLKENLQMTDEYIRVKPEAYEKYVTSKKLTFASVYVGNMPKWKTGRKIQRDLVQASMGNYVVKDAESSQKELETLKESMERMRREKEEKHAEIERKRAEMMAKIEEDLNLILRKTDDLERVDQKPMPRYKPVKTLVASKYFSEFLMIQEFLHSFAPILSASDVFRTNISFQQMCRAFLIREVAGPLSDILQVLLSTIFTLQIEENNDCPVRYMKSRREGFLWNAANSAVASHMYVKNYFSFDMFELPIDAQSLTEILRLHLLSSGAPSDERSEAYRYQYRNGYSVTEDPGLLLRVQYPHILRALKMYTIYQLPFKDILKVLNCLIEQILTYNATITCLEERHEKLGKVRFNIRMLLARENKRAQNVQNMKKTIQAEALAQIAEHKDDAEKKAELERGMQRKLKEVEEQDAREKGNFEYELNLMNAELFDYLTLLGTDRAYRNYYVFESLPGLFIEHQIDEEVPCMENPPKNDDEMVLIPKERQKLKSFLLNRYKQNDKENVIKTNEISASTPVVLVNGDANKLNGSLKTTNLVGQEPNTAVDLYMCSGDKKNCIVHDPKHPSRCKWSFINTKEEFDALVDSLNNFGIRESQLKETLIKMKKNILPHMEKCPIQILSVDLMEREQSMSQMLTETQKKYANSNFGFPENADINEVMHTTLTQQILEFEAEITDGNLGKMKVPDLEKWRSDLGANSFNSQCKKLKYGPAETKNGEDAHVVVDPGNDLGDTLDIESEDSSDECVSVHDSPTLRQNVTNLATALLQIEQCIEQKFLKEPFGLRNELKDRQEMEAKLAQGKARLQAWEVSLMNSTSYSQIFLHLNILSDAVKWFKSSMKSSCLICRRKGDADKLLLCDECNAGTHMFCMKPPMKKIPEGNWYCFRCELKLGISKPGKPKKKARKIFSMEDDEDEKCKKQNESESGSDYEKPNKKRQKRKVKGKTFSDSEDEKNTSTTSDEEDNLPLITNGYAKKIEQKKIEEKTVKENHVENEEITSEDSDADGDVCKTCNTDATDLSCCSCKDCYHLECTGLRRMPRGNWLCSSCKSQEDKKRKVIVDSESESSNDEEYEETESTRAPKAKRQRRSKAKDNNISSSNDDVNKNNNNSRRIRRTDEFLKLDTIALYDLLDQVMKHEDAWPFLRPVSQSEVPDYHTIIKNPMDFARIKSKLNMCRYRTNDEVMSDIQLVFRNCDTYNTQGNDIYRAGASLERFVVEKCKELNLKFNPSDMISEAA</sequence>
<dbReference type="Pfam" id="PF10537">
    <property type="entry name" value="WAC_Acf1_DNA_bd"/>
    <property type="match status" value="1"/>
</dbReference>
<dbReference type="InterPro" id="IPR018359">
    <property type="entry name" value="Bromodomain_CS"/>
</dbReference>
<dbReference type="PANTHER" id="PTHR46510:SF1">
    <property type="entry name" value="BROMODOMAIN ADJACENT TO ZINC FINGER DOMAIN PROTEIN 1A"/>
    <property type="match status" value="1"/>
</dbReference>
<feature type="compositionally biased region" description="Basic residues" evidence="16">
    <location>
        <begin position="1265"/>
        <end position="1274"/>
    </location>
</feature>
<dbReference type="InterPro" id="IPR011011">
    <property type="entry name" value="Znf_FYVE_PHD"/>
</dbReference>
<keyword evidence="22" id="KW-1185">Reference proteome</keyword>
<dbReference type="GO" id="GO:0006338">
    <property type="term" value="P:chromatin remodeling"/>
    <property type="evidence" value="ECO:0007669"/>
    <property type="project" value="InterPro"/>
</dbReference>
<proteinExistence type="predicted"/>
<dbReference type="Proteomes" id="UP000594454">
    <property type="component" value="Chromosome 3"/>
</dbReference>
<feature type="domain" description="DDT" evidence="19">
    <location>
        <begin position="330"/>
        <end position="395"/>
    </location>
</feature>
<evidence type="ECO:0000256" key="5">
    <source>
        <dbReference type="ARBA" id="ARBA00022833"/>
    </source>
</evidence>
<evidence type="ECO:0000256" key="16">
    <source>
        <dbReference type="SAM" id="MobiDB-lite"/>
    </source>
</evidence>
<evidence type="ECO:0000259" key="19">
    <source>
        <dbReference type="PROSITE" id="PS50827"/>
    </source>
</evidence>
<keyword evidence="10 14" id="KW-0539">Nucleus</keyword>
<dbReference type="FunFam" id="3.30.40.10:FF:000300">
    <property type="entry name" value="Bromodomain adjacent to zinc finger domain protein 1A"/>
    <property type="match status" value="1"/>
</dbReference>
<dbReference type="GO" id="GO:0031445">
    <property type="term" value="P:regulation of heterochromatin formation"/>
    <property type="evidence" value="ECO:0007669"/>
    <property type="project" value="TreeGrafter"/>
</dbReference>